<sequence>MLLESSSSSQVFCCT</sequence>
<organism evidence="1">
    <name type="scientific">Arundo donax</name>
    <name type="common">Giant reed</name>
    <name type="synonym">Donax arundinaceus</name>
    <dbReference type="NCBI Taxonomy" id="35708"/>
    <lineage>
        <taxon>Eukaryota</taxon>
        <taxon>Viridiplantae</taxon>
        <taxon>Streptophyta</taxon>
        <taxon>Embryophyta</taxon>
        <taxon>Tracheophyta</taxon>
        <taxon>Spermatophyta</taxon>
        <taxon>Magnoliopsida</taxon>
        <taxon>Liliopsida</taxon>
        <taxon>Poales</taxon>
        <taxon>Poaceae</taxon>
        <taxon>PACMAD clade</taxon>
        <taxon>Arundinoideae</taxon>
        <taxon>Arundineae</taxon>
        <taxon>Arundo</taxon>
    </lineage>
</organism>
<evidence type="ECO:0000313" key="1">
    <source>
        <dbReference type="EMBL" id="JAD67652.1"/>
    </source>
</evidence>
<name>A0A0A9C825_ARUDO</name>
<reference evidence="1" key="1">
    <citation type="submission" date="2014-09" db="EMBL/GenBank/DDBJ databases">
        <authorList>
            <person name="Magalhaes I.L.F."/>
            <person name="Oliveira U."/>
            <person name="Santos F.R."/>
            <person name="Vidigal T.H.D.A."/>
            <person name="Brescovit A.D."/>
            <person name="Santos A.J."/>
        </authorList>
    </citation>
    <scope>NUCLEOTIDE SEQUENCE</scope>
    <source>
        <tissue evidence="1">Shoot tissue taken approximately 20 cm above the soil surface</tissue>
    </source>
</reference>
<reference evidence="1" key="2">
    <citation type="journal article" date="2015" name="Data Brief">
        <title>Shoot transcriptome of the giant reed, Arundo donax.</title>
        <authorList>
            <person name="Barrero R.A."/>
            <person name="Guerrero F.D."/>
            <person name="Moolhuijzen P."/>
            <person name="Goolsby J.A."/>
            <person name="Tidwell J."/>
            <person name="Bellgard S.E."/>
            <person name="Bellgard M.I."/>
        </authorList>
    </citation>
    <scope>NUCLEOTIDE SEQUENCE</scope>
    <source>
        <tissue evidence="1">Shoot tissue taken approximately 20 cm above the soil surface</tissue>
    </source>
</reference>
<proteinExistence type="predicted"/>
<protein>
    <submittedName>
        <fullName evidence="1">Uncharacterized protein</fullName>
    </submittedName>
</protein>
<dbReference type="EMBL" id="GBRH01230243">
    <property type="protein sequence ID" value="JAD67652.1"/>
    <property type="molecule type" value="Transcribed_RNA"/>
</dbReference>
<accession>A0A0A9C825</accession>